<gene>
    <name evidence="1" type="ORF">VNO77_23007</name>
</gene>
<dbReference type="EMBL" id="JAYMYQ010000005">
    <property type="protein sequence ID" value="KAK7328877.1"/>
    <property type="molecule type" value="Genomic_DNA"/>
</dbReference>
<dbReference type="AlphaFoldDB" id="A0AAN9QBB7"/>
<keyword evidence="2" id="KW-1185">Reference proteome</keyword>
<organism evidence="1 2">
    <name type="scientific">Canavalia gladiata</name>
    <name type="common">Sword bean</name>
    <name type="synonym">Dolichos gladiatus</name>
    <dbReference type="NCBI Taxonomy" id="3824"/>
    <lineage>
        <taxon>Eukaryota</taxon>
        <taxon>Viridiplantae</taxon>
        <taxon>Streptophyta</taxon>
        <taxon>Embryophyta</taxon>
        <taxon>Tracheophyta</taxon>
        <taxon>Spermatophyta</taxon>
        <taxon>Magnoliopsida</taxon>
        <taxon>eudicotyledons</taxon>
        <taxon>Gunneridae</taxon>
        <taxon>Pentapetalae</taxon>
        <taxon>rosids</taxon>
        <taxon>fabids</taxon>
        <taxon>Fabales</taxon>
        <taxon>Fabaceae</taxon>
        <taxon>Papilionoideae</taxon>
        <taxon>50 kb inversion clade</taxon>
        <taxon>NPAAA clade</taxon>
        <taxon>indigoferoid/millettioid clade</taxon>
        <taxon>Phaseoleae</taxon>
        <taxon>Canavalia</taxon>
    </lineage>
</organism>
<proteinExistence type="predicted"/>
<dbReference type="Proteomes" id="UP001367508">
    <property type="component" value="Unassembled WGS sequence"/>
</dbReference>
<evidence type="ECO:0000313" key="1">
    <source>
        <dbReference type="EMBL" id="KAK7328877.1"/>
    </source>
</evidence>
<comment type="caution">
    <text evidence="1">The sequence shown here is derived from an EMBL/GenBank/DDBJ whole genome shotgun (WGS) entry which is preliminary data.</text>
</comment>
<accession>A0AAN9QBB7</accession>
<sequence length="83" mass="9331">MNLRENSEFWPRIGVERFWFKEELSSDSLTSTFKGDDSPEPGPLLYVKIKGRDAVSDAISVALQDPKAKTLTLKVTVQNNMDA</sequence>
<reference evidence="1 2" key="1">
    <citation type="submission" date="2024-01" db="EMBL/GenBank/DDBJ databases">
        <title>The genomes of 5 underutilized Papilionoideae crops provide insights into root nodulation and disease resistanc.</title>
        <authorList>
            <person name="Jiang F."/>
        </authorList>
    </citation>
    <scope>NUCLEOTIDE SEQUENCE [LARGE SCALE GENOMIC DNA]</scope>
    <source>
        <strain evidence="1">LVBAO_FW01</strain>
        <tissue evidence="1">Leaves</tissue>
    </source>
</reference>
<name>A0AAN9QBB7_CANGL</name>
<evidence type="ECO:0000313" key="2">
    <source>
        <dbReference type="Proteomes" id="UP001367508"/>
    </source>
</evidence>
<protein>
    <submittedName>
        <fullName evidence="1">Uncharacterized protein</fullName>
    </submittedName>
</protein>